<accession>A0A5C6D3H1</accession>
<dbReference type="EC" id="3.5.2.6" evidence="1"/>
<dbReference type="SMART" id="SM00671">
    <property type="entry name" value="SEL1"/>
    <property type="match status" value="5"/>
</dbReference>
<dbReference type="SUPFAM" id="SSF81901">
    <property type="entry name" value="HCP-like"/>
    <property type="match status" value="2"/>
</dbReference>
<dbReference type="PANTHER" id="PTHR11102:SF160">
    <property type="entry name" value="ERAD-ASSOCIATED E3 UBIQUITIN-PROTEIN LIGASE COMPONENT HRD3"/>
    <property type="match status" value="1"/>
</dbReference>
<keyword evidence="2" id="KW-1185">Reference proteome</keyword>
<dbReference type="OrthoDB" id="273483at2"/>
<evidence type="ECO:0000313" key="2">
    <source>
        <dbReference type="Proteomes" id="UP000318437"/>
    </source>
</evidence>
<dbReference type="AlphaFoldDB" id="A0A5C6D3H1"/>
<organism evidence="1 2">
    <name type="scientific">Bythopirellula polymerisocia</name>
    <dbReference type="NCBI Taxonomy" id="2528003"/>
    <lineage>
        <taxon>Bacteria</taxon>
        <taxon>Pseudomonadati</taxon>
        <taxon>Planctomycetota</taxon>
        <taxon>Planctomycetia</taxon>
        <taxon>Pirellulales</taxon>
        <taxon>Lacipirellulaceae</taxon>
        <taxon>Bythopirellula</taxon>
    </lineage>
</organism>
<reference evidence="1 2" key="1">
    <citation type="submission" date="2019-02" db="EMBL/GenBank/DDBJ databases">
        <title>Deep-cultivation of Planctomycetes and their phenomic and genomic characterization uncovers novel biology.</title>
        <authorList>
            <person name="Wiegand S."/>
            <person name="Jogler M."/>
            <person name="Boedeker C."/>
            <person name="Pinto D."/>
            <person name="Vollmers J."/>
            <person name="Rivas-Marin E."/>
            <person name="Kohn T."/>
            <person name="Peeters S.H."/>
            <person name="Heuer A."/>
            <person name="Rast P."/>
            <person name="Oberbeckmann S."/>
            <person name="Bunk B."/>
            <person name="Jeske O."/>
            <person name="Meyerdierks A."/>
            <person name="Storesund J.E."/>
            <person name="Kallscheuer N."/>
            <person name="Luecker S."/>
            <person name="Lage O.M."/>
            <person name="Pohl T."/>
            <person name="Merkel B.J."/>
            <person name="Hornburger P."/>
            <person name="Mueller R.-W."/>
            <person name="Bruemmer F."/>
            <person name="Labrenz M."/>
            <person name="Spormann A.M."/>
            <person name="Op Den Camp H."/>
            <person name="Overmann J."/>
            <person name="Amann R."/>
            <person name="Jetten M.S.M."/>
            <person name="Mascher T."/>
            <person name="Medema M.H."/>
            <person name="Devos D.P."/>
            <person name="Kaster A.-K."/>
            <person name="Ovreas L."/>
            <person name="Rohde M."/>
            <person name="Galperin M.Y."/>
            <person name="Jogler C."/>
        </authorList>
    </citation>
    <scope>NUCLEOTIDE SEQUENCE [LARGE SCALE GENOMIC DNA]</scope>
    <source>
        <strain evidence="1 2">Pla144</strain>
    </source>
</reference>
<dbReference type="Gene3D" id="1.25.40.10">
    <property type="entry name" value="Tetratricopeptide repeat domain"/>
    <property type="match status" value="1"/>
</dbReference>
<sequence length="414" mass="47241">MIRTSLYRLRALAMLGLVGLLLCTLLQESEGQDALSERLNFEKLTDKELTELTGVWIIGEDLRQEAIFEALAYERQCDHYLNKFAIETPLQTKKRLQNVLHTSCKKRADEDEKYGRILWGMYLVWGDGCKEAMEAGFKHFKIGAFKGYPRSIWLLGLCYDGGLGVAKDKNEAWKLFKQASDNNYSHATGSLAKCYLTGRGVRKDLDLGMKYLRQASDGNDAMAQFAMAMAYENGEGVPEDHEEATWLFALASKAGHPEAAFHYGCRLYEHKHLSKIIAEIEAFEERQKTLEDGRDDPTYRLFNCEMLGWEEAAYSTWMKGYFLGSSDCGLQYAFCLYNGEGTFKQRNEAVELFGKLAAAGHPLAEETYAKLSKGRTGRRKSYSFTLDRTVYGEVWDGIYRENDNFKSDGQKRRY</sequence>
<comment type="caution">
    <text evidence="1">The sequence shown here is derived from an EMBL/GenBank/DDBJ whole genome shotgun (WGS) entry which is preliminary data.</text>
</comment>
<dbReference type="InterPro" id="IPR050767">
    <property type="entry name" value="Sel1_AlgK"/>
</dbReference>
<dbReference type="InterPro" id="IPR006597">
    <property type="entry name" value="Sel1-like"/>
</dbReference>
<keyword evidence="1" id="KW-0378">Hydrolase</keyword>
<gene>
    <name evidence="1" type="primary">hcpC</name>
    <name evidence="1" type="ORF">Pla144_11170</name>
</gene>
<dbReference type="RefSeq" id="WP_146448472.1">
    <property type="nucleotide sequence ID" value="NZ_SJPS01000001.1"/>
</dbReference>
<protein>
    <submittedName>
        <fullName evidence="1">Putative beta-lactamase HcpC</fullName>
        <ecNumber evidence="1">3.5.2.6</ecNumber>
    </submittedName>
</protein>
<dbReference type="InterPro" id="IPR011990">
    <property type="entry name" value="TPR-like_helical_dom_sf"/>
</dbReference>
<dbReference type="EMBL" id="SJPS01000001">
    <property type="protein sequence ID" value="TWU30331.1"/>
    <property type="molecule type" value="Genomic_DNA"/>
</dbReference>
<name>A0A5C6D3H1_9BACT</name>
<dbReference type="PANTHER" id="PTHR11102">
    <property type="entry name" value="SEL-1-LIKE PROTEIN"/>
    <property type="match status" value="1"/>
</dbReference>
<dbReference type="Proteomes" id="UP000318437">
    <property type="component" value="Unassembled WGS sequence"/>
</dbReference>
<evidence type="ECO:0000313" key="1">
    <source>
        <dbReference type="EMBL" id="TWU30331.1"/>
    </source>
</evidence>
<dbReference type="GO" id="GO:0008800">
    <property type="term" value="F:beta-lactamase activity"/>
    <property type="evidence" value="ECO:0007669"/>
    <property type="project" value="UniProtKB-EC"/>
</dbReference>
<dbReference type="Pfam" id="PF08238">
    <property type="entry name" value="Sel1"/>
    <property type="match status" value="4"/>
</dbReference>
<proteinExistence type="predicted"/>